<evidence type="ECO:0000259" key="4">
    <source>
        <dbReference type="Pfam" id="PF13458"/>
    </source>
</evidence>
<feature type="signal peptide" evidence="3">
    <location>
        <begin position="1"/>
        <end position="31"/>
    </location>
</feature>
<dbReference type="PANTHER" id="PTHR47235:SF1">
    <property type="entry name" value="BLR6548 PROTEIN"/>
    <property type="match status" value="1"/>
</dbReference>
<evidence type="ECO:0000313" key="6">
    <source>
        <dbReference type="RefSeq" id="WP_034411496.1"/>
    </source>
</evidence>
<reference evidence="6" key="1">
    <citation type="submission" date="2025-08" db="UniProtKB">
        <authorList>
            <consortium name="RefSeq"/>
        </authorList>
    </citation>
    <scope>IDENTIFICATION</scope>
</reference>
<evidence type="ECO:0000313" key="5">
    <source>
        <dbReference type="Proteomes" id="UP000675920"/>
    </source>
</evidence>
<dbReference type="OrthoDB" id="5297022at2"/>
<feature type="domain" description="Leucine-binding protein" evidence="4">
    <location>
        <begin position="42"/>
        <end position="404"/>
    </location>
</feature>
<evidence type="ECO:0000256" key="3">
    <source>
        <dbReference type="SAM" id="SignalP"/>
    </source>
</evidence>
<dbReference type="SUPFAM" id="SSF53822">
    <property type="entry name" value="Periplasmic binding protein-like I"/>
    <property type="match status" value="1"/>
</dbReference>
<protein>
    <submittedName>
        <fullName evidence="6">ABC transporter substrate-binding protein</fullName>
    </submittedName>
</protein>
<organism evidence="5 6">
    <name type="scientific">Derxia gummosa DSM 723</name>
    <dbReference type="NCBI Taxonomy" id="1121388"/>
    <lineage>
        <taxon>Bacteria</taxon>
        <taxon>Pseudomonadati</taxon>
        <taxon>Pseudomonadota</taxon>
        <taxon>Betaproteobacteria</taxon>
        <taxon>Burkholderiales</taxon>
        <taxon>Alcaligenaceae</taxon>
        <taxon>Derxia</taxon>
    </lineage>
</organism>
<accession>A0A8B6X7P8</accession>
<dbReference type="CDD" id="cd06334">
    <property type="entry name" value="PBP1_ABC_ligand_binding-like"/>
    <property type="match status" value="1"/>
</dbReference>
<dbReference type="AlphaFoldDB" id="A0A8B6X7P8"/>
<proteinExistence type="inferred from homology"/>
<keyword evidence="5" id="KW-1185">Reference proteome</keyword>
<sequence>MTSLLRPGTRLRVLAAALALAGLAATAPVHAAGEQFVPIPIYRVGPYAAGGTGQGGGFMDYFELINRRDGGVNGVKITFEECETQYEVERGVECYEKLKGKGPTGATTFNPFSVGIAYAVIDRATKDKIPVITPNHGRTDSTDGRVFPYVFPVILNPWSETSAIVNYLGQRAGGLDRLKGSKLVVLYHGSPYGKETIPIYELLAKKYGFEVTQIEIPHPGNEQQSQWLQVRRIKPDWVVLRGWGVMNPVALKTAKKTGFPVDHIIGNVWSNSEEDAQPAGDAAIGYIAATTHPSGQQFPLVQDIRKFVYGAKAGHLDDPARVGTTYYNMGLLDGILHVEAIRVAQARFGKRPLTGEEVRWGFENLNLDDKRIAELGATGLMQPIKLSCEDHEGGGALKFTQWDGRQWKVISDWVAADRKLLRPLIEASSTEYAKSKGIPIRDCAKEAAQVATKGERQ</sequence>
<dbReference type="Pfam" id="PF13458">
    <property type="entry name" value="Peripla_BP_6"/>
    <property type="match status" value="1"/>
</dbReference>
<evidence type="ECO:0000256" key="2">
    <source>
        <dbReference type="ARBA" id="ARBA00022729"/>
    </source>
</evidence>
<dbReference type="PANTHER" id="PTHR47235">
    <property type="entry name" value="BLR6548 PROTEIN"/>
    <property type="match status" value="1"/>
</dbReference>
<dbReference type="InterPro" id="IPR028081">
    <property type="entry name" value="Leu-bd"/>
</dbReference>
<dbReference type="Proteomes" id="UP000675920">
    <property type="component" value="Unplaced"/>
</dbReference>
<dbReference type="InterPro" id="IPR028082">
    <property type="entry name" value="Peripla_BP_I"/>
</dbReference>
<dbReference type="RefSeq" id="WP_034411496.1">
    <property type="nucleotide sequence ID" value="NZ_AXWS01000013.1"/>
</dbReference>
<comment type="similarity">
    <text evidence="1">Belongs to the leucine-binding protein family.</text>
</comment>
<evidence type="ECO:0000256" key="1">
    <source>
        <dbReference type="ARBA" id="ARBA00010062"/>
    </source>
</evidence>
<dbReference type="Gene3D" id="3.40.50.2300">
    <property type="match status" value="2"/>
</dbReference>
<name>A0A8B6X7P8_9BURK</name>
<feature type="chain" id="PRO_5034910797" evidence="3">
    <location>
        <begin position="32"/>
        <end position="457"/>
    </location>
</feature>
<keyword evidence="2 3" id="KW-0732">Signal</keyword>